<organism evidence="4 5">
    <name type="scientific">Lolium multiflorum</name>
    <name type="common">Italian ryegrass</name>
    <name type="synonym">Lolium perenne subsp. multiflorum</name>
    <dbReference type="NCBI Taxonomy" id="4521"/>
    <lineage>
        <taxon>Eukaryota</taxon>
        <taxon>Viridiplantae</taxon>
        <taxon>Streptophyta</taxon>
        <taxon>Embryophyta</taxon>
        <taxon>Tracheophyta</taxon>
        <taxon>Spermatophyta</taxon>
        <taxon>Magnoliopsida</taxon>
        <taxon>Liliopsida</taxon>
        <taxon>Poales</taxon>
        <taxon>Poaceae</taxon>
        <taxon>BOP clade</taxon>
        <taxon>Pooideae</taxon>
        <taxon>Poodae</taxon>
        <taxon>Poeae</taxon>
        <taxon>Poeae Chloroplast Group 2 (Poeae type)</taxon>
        <taxon>Loliodinae</taxon>
        <taxon>Loliinae</taxon>
        <taxon>Lolium</taxon>
    </lineage>
</organism>
<keyword evidence="5" id="KW-1185">Reference proteome</keyword>
<dbReference type="Gene3D" id="2.40.70.10">
    <property type="entry name" value="Acid Proteases"/>
    <property type="match status" value="1"/>
</dbReference>
<dbReference type="InterPro" id="IPR005162">
    <property type="entry name" value="Retrotrans_gag_dom"/>
</dbReference>
<dbReference type="AlphaFoldDB" id="A0AAD8W0D8"/>
<dbReference type="PANTHER" id="PTHR33223">
    <property type="entry name" value="CCHC-TYPE DOMAIN-CONTAINING PROTEIN"/>
    <property type="match status" value="1"/>
</dbReference>
<dbReference type="EMBL" id="JAUUTY010000005">
    <property type="protein sequence ID" value="KAK1629029.1"/>
    <property type="molecule type" value="Genomic_DNA"/>
</dbReference>
<evidence type="ECO:0000256" key="2">
    <source>
        <dbReference type="SAM" id="MobiDB-lite"/>
    </source>
</evidence>
<feature type="compositionally biased region" description="Basic and acidic residues" evidence="2">
    <location>
        <begin position="755"/>
        <end position="765"/>
    </location>
</feature>
<evidence type="ECO:0000313" key="4">
    <source>
        <dbReference type="EMBL" id="KAK1629029.1"/>
    </source>
</evidence>
<dbReference type="InterPro" id="IPR021109">
    <property type="entry name" value="Peptidase_aspartic_dom_sf"/>
</dbReference>
<dbReference type="PANTHER" id="PTHR33223:SF8">
    <property type="entry name" value="OS04G0172440 PROTEIN"/>
    <property type="match status" value="1"/>
</dbReference>
<keyword evidence="1" id="KW-0175">Coiled coil</keyword>
<proteinExistence type="predicted"/>
<feature type="compositionally biased region" description="Acidic residues" evidence="2">
    <location>
        <begin position="787"/>
        <end position="799"/>
    </location>
</feature>
<accession>A0AAD8W0D8</accession>
<feature type="coiled-coil region" evidence="1">
    <location>
        <begin position="396"/>
        <end position="423"/>
    </location>
</feature>
<dbReference type="Proteomes" id="UP001231189">
    <property type="component" value="Unassembled WGS sequence"/>
</dbReference>
<feature type="region of interest" description="Disordered" evidence="2">
    <location>
        <begin position="648"/>
        <end position="723"/>
    </location>
</feature>
<evidence type="ECO:0000256" key="1">
    <source>
        <dbReference type="SAM" id="Coils"/>
    </source>
</evidence>
<sequence length="1083" mass="118459">MAPTSSPPREDPSSEVSSIRQRQLAPTVGPEASGGRNREGSAMGSYDDSIAVGRVLYAGNFPIVRPDEFWIPARTNPVKLSIVPIGGIHIFIGETVDSDGNALVSNADASAAELDAVAKIRSESQELLKEDSALDQEKSKPTQSAPEQEKTVEDQCRSAWVSQVRRPPPGEADPLQVEAPGNNVAPDLPEAVGDSDAPGQEEAGNPEESILGNLSPDSDDASSIGTEEYNRLTKELAIGEEDDGASSMNTEEFNRKLEELGGGEQAEVESAQPMQVLATVAPLDQPDTEDEASNSSPGSSNVRPPLGPQPHRGVLSPEEIVEQARMDLVAKSDILNKPITPEEAADPEALEAKRQEMLATAQKFARTAAAMAEERTLAANFVDYSLKKDRKVDEMMATATGLRKEWQKRLDSLQAEADRIAREAIPPRRITFATPTEQQPLATPKDNMKKAAELLKKKDEEIDINYVRKLVASAMQQQSKADTSRSERPDTWIEDYYNAVTFAGGTPNIACRMLQLYLIGPARVWLSDLEENTIFCWLDLKKAFENHFRGTYKRPATTSDLQACIQKKGETSRSFLTRWLATRNECENVDNRTAMHAFIGGLQRGGLLRHKLTCLVNANKLTLDEMINIASDHTAADDDAGGDLAATAIPLHQQKKNRDNGVSNSNKRKNPPEDQKGGGSDMVAMTFQRGGPGGGRGRGRGGGAGRGQQRADEVTAAGSRAPQTYEEYRDMPCLAHLDPATGKSTHTNRNCKWVNDLKNDPEAGYKRARKHRPRGKGGKGKNKDKEEDSSEAMDEDDASPEPKEGTAANKSNPFGRKSVGTYHTFLGTPTVRAKKSALRILNATVPAVPQYVKWSEKACTFDRSDHPAVIPKECYALVVSPRIDGYDFSKCLMDGGASLNIMYLETLEKMNLTKDQLKHSTTEFHGVVPGKKANSLGSIKLPVAFGDVNNYREEMITFEVVPFKSSYHVIFGRPTYHKFHARACYIYNKLKIPGPNGWITVSGDYKKARDCEEGEAAFAESVISGEELQGYRAAVDPTEMQTTKKQISEQKTSFKAAIETKKHDLIEGDNSKQVSVGANMDPK</sequence>
<feature type="compositionally biased region" description="Basic and acidic residues" evidence="2">
    <location>
        <begin position="147"/>
        <end position="156"/>
    </location>
</feature>
<feature type="region of interest" description="Disordered" evidence="2">
    <location>
        <begin position="1"/>
        <end position="43"/>
    </location>
</feature>
<comment type="caution">
    <text evidence="4">The sequence shown here is derived from an EMBL/GenBank/DDBJ whole genome shotgun (WGS) entry which is preliminary data.</text>
</comment>
<dbReference type="CDD" id="cd00303">
    <property type="entry name" value="retropepsin_like"/>
    <property type="match status" value="1"/>
</dbReference>
<protein>
    <recommendedName>
        <fullName evidence="3">Retrotransposon gag domain-containing protein</fullName>
    </recommendedName>
</protein>
<reference evidence="4" key="1">
    <citation type="submission" date="2023-07" db="EMBL/GenBank/DDBJ databases">
        <title>A chromosome-level genome assembly of Lolium multiflorum.</title>
        <authorList>
            <person name="Chen Y."/>
            <person name="Copetti D."/>
            <person name="Kolliker R."/>
            <person name="Studer B."/>
        </authorList>
    </citation>
    <scope>NUCLEOTIDE SEQUENCE</scope>
    <source>
        <strain evidence="4">02402/16</strain>
        <tissue evidence="4">Leaf</tissue>
    </source>
</reference>
<feature type="region of interest" description="Disordered" evidence="2">
    <location>
        <begin position="128"/>
        <end position="320"/>
    </location>
</feature>
<evidence type="ECO:0000259" key="3">
    <source>
        <dbReference type="Pfam" id="PF03732"/>
    </source>
</evidence>
<gene>
    <name evidence="4" type="ORF">QYE76_003344</name>
</gene>
<feature type="compositionally biased region" description="Basic and acidic residues" evidence="2">
    <location>
        <begin position="128"/>
        <end position="140"/>
    </location>
</feature>
<feature type="compositionally biased region" description="Gly residues" evidence="2">
    <location>
        <begin position="690"/>
        <end position="706"/>
    </location>
</feature>
<feature type="compositionally biased region" description="Basic residues" evidence="2">
    <location>
        <begin position="766"/>
        <end position="780"/>
    </location>
</feature>
<feature type="domain" description="Retrotransposon gag" evidence="3">
    <location>
        <begin position="515"/>
        <end position="603"/>
    </location>
</feature>
<feature type="region of interest" description="Disordered" evidence="2">
    <location>
        <begin position="739"/>
        <end position="815"/>
    </location>
</feature>
<name>A0AAD8W0D8_LOLMU</name>
<dbReference type="Pfam" id="PF03732">
    <property type="entry name" value="Retrotrans_gag"/>
    <property type="match status" value="1"/>
</dbReference>
<evidence type="ECO:0000313" key="5">
    <source>
        <dbReference type="Proteomes" id="UP001231189"/>
    </source>
</evidence>
<feature type="compositionally biased region" description="Polar residues" evidence="2">
    <location>
        <begin position="293"/>
        <end position="302"/>
    </location>
</feature>